<protein>
    <submittedName>
        <fullName evidence="1">Uncharacterized protein</fullName>
    </submittedName>
</protein>
<keyword evidence="2" id="KW-1185">Reference proteome</keyword>
<organism evidence="1 2">
    <name type="scientific">Agrobacterium phage 7-7-1</name>
    <dbReference type="NCBI Taxonomy" id="1161931"/>
    <lineage>
        <taxon>Viruses</taxon>
        <taxon>Duplodnaviria</taxon>
        <taxon>Heunggongvirae</taxon>
        <taxon>Uroviricota</taxon>
        <taxon>Caudoviricetes</taxon>
        <taxon>Schmittlotzvirus</taxon>
        <taxon>Schmittlotzvirus sv771</taxon>
    </lineage>
</organism>
<name>J7F8Z1_9CAUD</name>
<sequence>MNIIHSPGSVLLPGPEGTVSLPVVRDPSGYYSYWKPNEKELALLNSGCSIQLGIHHNVHPVVSMEVAFALGENVKGRYTDETITRVAVAILQALEEDGKDIKRAVSKGLDAL</sequence>
<accession>J7F8Z1</accession>
<dbReference type="GeneID" id="14012045"/>
<dbReference type="KEGG" id="vg:14012045"/>
<evidence type="ECO:0000313" key="2">
    <source>
        <dbReference type="Proteomes" id="UP000003754"/>
    </source>
</evidence>
<dbReference type="RefSeq" id="YP_007006548.1">
    <property type="nucleotide sequence ID" value="NC_019519.1"/>
</dbReference>
<evidence type="ECO:0000313" key="1">
    <source>
        <dbReference type="EMBL" id="AFH19790.1"/>
    </source>
</evidence>
<reference evidence="1 2" key="1">
    <citation type="submission" date="2011-12" db="EMBL/GenBank/DDBJ databases">
        <title>The genome sequence of the flagella-specific Agrobacterium bacteriophage 7-7-1.</title>
        <authorList>
            <person name="Schmitt R."/>
            <person name="Van den Bossche A."/>
            <person name="Lavigne R."/>
            <person name="Kropinski A.M."/>
        </authorList>
    </citation>
    <scope>NUCLEOTIDE SEQUENCE [LARGE SCALE GENOMIC DNA]</scope>
</reference>
<gene>
    <name evidence="1" type="ORF">7-7-1_00092</name>
</gene>
<dbReference type="EMBL" id="JQ312117">
    <property type="protein sequence ID" value="AFH19790.1"/>
    <property type="molecule type" value="Genomic_DNA"/>
</dbReference>
<proteinExistence type="predicted"/>
<dbReference type="Proteomes" id="UP000003754">
    <property type="component" value="Segment"/>
</dbReference>